<feature type="binding site" evidence="12 16">
    <location>
        <position position="264"/>
    </location>
    <ligand>
        <name>substrate</name>
    </ligand>
</feature>
<feature type="active site" description="Proton acceptor" evidence="12 14">
    <location>
        <position position="328"/>
    </location>
</feature>
<keyword evidence="9 12" id="KW-0520">NAD</keyword>
<evidence type="ECO:0000256" key="14">
    <source>
        <dbReference type="PIRSR" id="PIRSR000099-1"/>
    </source>
</evidence>
<comment type="caution">
    <text evidence="19">The sequence shown here is derived from an EMBL/GenBank/DDBJ whole genome shotgun (WGS) entry which is preliminary data.</text>
</comment>
<dbReference type="InterPro" id="IPR016161">
    <property type="entry name" value="Ald_DH/histidinol_DH"/>
</dbReference>
<reference evidence="19 20" key="1">
    <citation type="journal article" date="2011" name="Front. Microbiol.">
        <title>Genomic signatures of strain selection and enhancement in Bacillus atrophaeus var. globigii, a historical biowarfare simulant.</title>
        <authorList>
            <person name="Gibbons H.S."/>
            <person name="Broomall S.M."/>
            <person name="McNew L.A."/>
            <person name="Daligault H."/>
            <person name="Chapman C."/>
            <person name="Bruce D."/>
            <person name="Karavis M."/>
            <person name="Krepps M."/>
            <person name="McGregor P.A."/>
            <person name="Hong C."/>
            <person name="Park K.H."/>
            <person name="Akmal A."/>
            <person name="Feldman A."/>
            <person name="Lin J.S."/>
            <person name="Chang W.E."/>
            <person name="Higgs B.W."/>
            <person name="Demirev P."/>
            <person name="Lindquist J."/>
            <person name="Liem A."/>
            <person name="Fochler E."/>
            <person name="Read T.D."/>
            <person name="Tapia R."/>
            <person name="Johnson S."/>
            <person name="Bishop-Lilly K.A."/>
            <person name="Detter C."/>
            <person name="Han C."/>
            <person name="Sozhamannan S."/>
            <person name="Rosenzweig C.N."/>
            <person name="Skowronski E.W."/>
        </authorList>
    </citation>
    <scope>NUCLEOTIDE SEQUENCE [LARGE SCALE GENOMIC DNA]</scope>
    <source>
        <strain evidence="19 20">GYP-17</strain>
    </source>
</reference>
<keyword evidence="7 12" id="KW-0862">Zinc</keyword>
<dbReference type="GO" id="GO:0000105">
    <property type="term" value="P:L-histidine biosynthetic process"/>
    <property type="evidence" value="ECO:0007669"/>
    <property type="project" value="UniProtKB-UniRule"/>
</dbReference>
<dbReference type="NCBIfam" id="TIGR00069">
    <property type="entry name" value="hisD"/>
    <property type="match status" value="1"/>
</dbReference>
<dbReference type="InterPro" id="IPR001692">
    <property type="entry name" value="Histidinol_DH_CS"/>
</dbReference>
<proteinExistence type="inferred from homology"/>
<dbReference type="Proteomes" id="UP000288405">
    <property type="component" value="Unassembled WGS sequence"/>
</dbReference>
<dbReference type="SUPFAM" id="SSF53720">
    <property type="entry name" value="ALDH-like"/>
    <property type="match status" value="1"/>
</dbReference>
<dbReference type="PANTHER" id="PTHR21256">
    <property type="entry name" value="HISTIDINOL DEHYDROGENASE HDH"/>
    <property type="match status" value="1"/>
</dbReference>
<evidence type="ECO:0000256" key="16">
    <source>
        <dbReference type="PIRSR" id="PIRSR000099-3"/>
    </source>
</evidence>
<accession>A0A432WNL4</accession>
<keyword evidence="8 12" id="KW-0560">Oxidoreductase</keyword>
<keyword evidence="5 12" id="KW-0028">Amino-acid biosynthesis</keyword>
<protein>
    <recommendedName>
        <fullName evidence="4 12">Histidinol dehydrogenase</fullName>
        <shortName evidence="12">HDH</shortName>
        <ecNumber evidence="4 12">1.1.1.23</ecNumber>
    </recommendedName>
</protein>
<feature type="binding site" evidence="12 16">
    <location>
        <position position="239"/>
    </location>
    <ligand>
        <name>substrate</name>
    </ligand>
</feature>
<feature type="binding site" evidence="12 16">
    <location>
        <position position="261"/>
    </location>
    <ligand>
        <name>substrate</name>
    </ligand>
</feature>
<organism evidence="19 20">
    <name type="scientific">Aliidiomarina sanyensis</name>
    <dbReference type="NCBI Taxonomy" id="1249555"/>
    <lineage>
        <taxon>Bacteria</taxon>
        <taxon>Pseudomonadati</taxon>
        <taxon>Pseudomonadota</taxon>
        <taxon>Gammaproteobacteria</taxon>
        <taxon>Alteromonadales</taxon>
        <taxon>Idiomarinaceae</taxon>
        <taxon>Aliidiomarina</taxon>
    </lineage>
</organism>
<dbReference type="Gene3D" id="1.20.5.1300">
    <property type="match status" value="1"/>
</dbReference>
<comment type="pathway">
    <text evidence="2 12">Amino-acid biosynthesis; L-histidine biosynthesis; L-histidine from 5-phospho-alpha-D-ribose 1-diphosphate: step 9/9.</text>
</comment>
<feature type="binding site" evidence="12 17">
    <location>
        <position position="421"/>
    </location>
    <ligand>
        <name>Zn(2+)</name>
        <dbReference type="ChEBI" id="CHEBI:29105"/>
    </ligand>
</feature>
<comment type="function">
    <text evidence="1 12">Catalyzes the sequential NAD-dependent oxidations of L-histidinol to L-histidinaldehyde and then to L-histidine.</text>
</comment>
<dbReference type="FunFam" id="3.40.50.1980:FF:000001">
    <property type="entry name" value="Histidinol dehydrogenase"/>
    <property type="match status" value="1"/>
</dbReference>
<dbReference type="AlphaFoldDB" id="A0A432WNL4"/>
<dbReference type="GO" id="GO:0005829">
    <property type="term" value="C:cytosol"/>
    <property type="evidence" value="ECO:0007669"/>
    <property type="project" value="TreeGrafter"/>
</dbReference>
<dbReference type="EMBL" id="PIPM01000003">
    <property type="protein sequence ID" value="RUO35341.1"/>
    <property type="molecule type" value="Genomic_DNA"/>
</dbReference>
<keyword evidence="10 12" id="KW-0368">Histidine biosynthesis</keyword>
<evidence type="ECO:0000256" key="6">
    <source>
        <dbReference type="ARBA" id="ARBA00022723"/>
    </source>
</evidence>
<dbReference type="GO" id="GO:0004399">
    <property type="term" value="F:histidinol dehydrogenase activity"/>
    <property type="evidence" value="ECO:0007669"/>
    <property type="project" value="UniProtKB-UniRule"/>
</dbReference>
<dbReference type="PROSITE" id="PS00611">
    <property type="entry name" value="HISOL_DEHYDROGENASE"/>
    <property type="match status" value="1"/>
</dbReference>
<dbReference type="GO" id="GO:0051287">
    <property type="term" value="F:NAD binding"/>
    <property type="evidence" value="ECO:0007669"/>
    <property type="project" value="InterPro"/>
</dbReference>
<evidence type="ECO:0000256" key="10">
    <source>
        <dbReference type="ARBA" id="ARBA00023102"/>
    </source>
</evidence>
<feature type="binding site" evidence="12 17">
    <location>
        <position position="264"/>
    </location>
    <ligand>
        <name>Zn(2+)</name>
        <dbReference type="ChEBI" id="CHEBI:29105"/>
    </ligand>
</feature>
<feature type="binding site" evidence="12 16">
    <location>
        <position position="421"/>
    </location>
    <ligand>
        <name>substrate</name>
    </ligand>
</feature>
<evidence type="ECO:0000256" key="5">
    <source>
        <dbReference type="ARBA" id="ARBA00022605"/>
    </source>
</evidence>
<feature type="binding site" evidence="12 17">
    <location>
        <position position="362"/>
    </location>
    <ligand>
        <name>Zn(2+)</name>
        <dbReference type="ChEBI" id="CHEBI:29105"/>
    </ligand>
</feature>
<dbReference type="PRINTS" id="PR00083">
    <property type="entry name" value="HOLDHDRGNASE"/>
</dbReference>
<feature type="binding site" evidence="12 15">
    <location>
        <position position="190"/>
    </location>
    <ligand>
        <name>NAD(+)</name>
        <dbReference type="ChEBI" id="CHEBI:57540"/>
    </ligand>
</feature>
<dbReference type="Gene3D" id="3.40.50.1980">
    <property type="entry name" value="Nitrogenase molybdenum iron protein domain"/>
    <property type="match status" value="2"/>
</dbReference>
<comment type="similarity">
    <text evidence="3 12 13 18">Belongs to the histidinol dehydrogenase family.</text>
</comment>
<dbReference type="RefSeq" id="WP_126776459.1">
    <property type="nucleotide sequence ID" value="NZ_PIPM01000003.1"/>
</dbReference>
<gene>
    <name evidence="12 19" type="primary">hisD</name>
    <name evidence="19" type="ORF">CWE11_04830</name>
</gene>
<sequence>MQAIIRWSEMTPEAQQQALERPVQAVSGTLKTQVASIIDAIAEQGDQAFLELTARFDGVTLTRPELPMARVQALAEQTPDAVKRAIDIAYTNIRTFHTAQQPQNIQVTTMPGVICEQRFAPLQSVGLYIPGGSASLPSTVLMLGVPAQLANCPTRVLISPPNAEGELTPAICYAALRCGILAVYLGGGAQAIAALALGTETIPAVDKIFGPGNAYVTEAKQQVSQRVGGPAIDLPAGPSELLVIADDTADPAFVAADLLSQAEHGPDSQVICVSPSQALLEGVQQALAIQLAALPRQTIATQAMAASSLILTDSMQTAVNISEAYAPEHLSVQVSEPEPWLAQLTRAGSIFVGHYTPESGGDYATGTNHVLPTYGFARNYSSLGLLDFYRRYTLQTVTPAGLQDLGQAIIDLAAEESLDAHLRAVSLRLESERFQQDLALNSAANGQKEPS</sequence>
<name>A0A432WNL4_9GAMM</name>
<feature type="binding site" evidence="12 16">
    <location>
        <position position="416"/>
    </location>
    <ligand>
        <name>substrate</name>
    </ligand>
</feature>
<evidence type="ECO:0000256" key="18">
    <source>
        <dbReference type="RuleBase" id="RU004175"/>
    </source>
</evidence>
<feature type="binding site" evidence="12 15">
    <location>
        <position position="128"/>
    </location>
    <ligand>
        <name>NAD(+)</name>
        <dbReference type="ChEBI" id="CHEBI:57540"/>
    </ligand>
</feature>
<feature type="binding site" evidence="12 17">
    <location>
        <position position="261"/>
    </location>
    <ligand>
        <name>Zn(2+)</name>
        <dbReference type="ChEBI" id="CHEBI:29105"/>
    </ligand>
</feature>
<evidence type="ECO:0000313" key="20">
    <source>
        <dbReference type="Proteomes" id="UP000288405"/>
    </source>
</evidence>
<evidence type="ECO:0000256" key="9">
    <source>
        <dbReference type="ARBA" id="ARBA00023027"/>
    </source>
</evidence>
<dbReference type="OrthoDB" id="9805269at2"/>
<feature type="binding site" evidence="12 16">
    <location>
        <position position="362"/>
    </location>
    <ligand>
        <name>substrate</name>
    </ligand>
</feature>
<dbReference type="GO" id="GO:0008270">
    <property type="term" value="F:zinc ion binding"/>
    <property type="evidence" value="ECO:0007669"/>
    <property type="project" value="UniProtKB-UniRule"/>
</dbReference>
<evidence type="ECO:0000256" key="8">
    <source>
        <dbReference type="ARBA" id="ARBA00023002"/>
    </source>
</evidence>
<keyword evidence="20" id="KW-1185">Reference proteome</keyword>
<keyword evidence="6 12" id="KW-0479">Metal-binding</keyword>
<feature type="binding site" evidence="12 15">
    <location>
        <position position="213"/>
    </location>
    <ligand>
        <name>NAD(+)</name>
        <dbReference type="ChEBI" id="CHEBI:57540"/>
    </ligand>
</feature>
<dbReference type="Pfam" id="PF00815">
    <property type="entry name" value="Histidinol_dh"/>
    <property type="match status" value="1"/>
</dbReference>
<evidence type="ECO:0000256" key="11">
    <source>
        <dbReference type="ARBA" id="ARBA00049489"/>
    </source>
</evidence>
<dbReference type="EC" id="1.1.1.23" evidence="4 12"/>
<dbReference type="HAMAP" id="MF_01024">
    <property type="entry name" value="HisD"/>
    <property type="match status" value="1"/>
</dbReference>
<dbReference type="PIRSF" id="PIRSF000099">
    <property type="entry name" value="Histidinol_dh"/>
    <property type="match status" value="1"/>
</dbReference>
<comment type="cofactor">
    <cofactor evidence="12 17">
        <name>Zn(2+)</name>
        <dbReference type="ChEBI" id="CHEBI:29105"/>
    </cofactor>
    <text evidence="12 17">Binds 1 zinc ion per subunit.</text>
</comment>
<evidence type="ECO:0000256" key="17">
    <source>
        <dbReference type="PIRSR" id="PIRSR000099-4"/>
    </source>
</evidence>
<feature type="active site" description="Proton acceptor" evidence="12 14">
    <location>
        <position position="329"/>
    </location>
</feature>
<evidence type="ECO:0000256" key="12">
    <source>
        <dbReference type="HAMAP-Rule" id="MF_01024"/>
    </source>
</evidence>
<evidence type="ECO:0000256" key="1">
    <source>
        <dbReference type="ARBA" id="ARBA00003850"/>
    </source>
</evidence>
<comment type="catalytic activity">
    <reaction evidence="11 12">
        <text>L-histidinol + 2 NAD(+) + H2O = L-histidine + 2 NADH + 3 H(+)</text>
        <dbReference type="Rhea" id="RHEA:20641"/>
        <dbReference type="ChEBI" id="CHEBI:15377"/>
        <dbReference type="ChEBI" id="CHEBI:15378"/>
        <dbReference type="ChEBI" id="CHEBI:57540"/>
        <dbReference type="ChEBI" id="CHEBI:57595"/>
        <dbReference type="ChEBI" id="CHEBI:57699"/>
        <dbReference type="ChEBI" id="CHEBI:57945"/>
        <dbReference type="EC" id="1.1.1.23"/>
    </reaction>
</comment>
<dbReference type="CDD" id="cd06572">
    <property type="entry name" value="Histidinol_dh"/>
    <property type="match status" value="1"/>
</dbReference>
<feature type="binding site" evidence="12 16">
    <location>
        <position position="329"/>
    </location>
    <ligand>
        <name>substrate</name>
    </ligand>
</feature>
<evidence type="ECO:0000256" key="4">
    <source>
        <dbReference type="ARBA" id="ARBA00012965"/>
    </source>
</evidence>
<evidence type="ECO:0000256" key="13">
    <source>
        <dbReference type="PIRNR" id="PIRNR000099"/>
    </source>
</evidence>
<dbReference type="PANTHER" id="PTHR21256:SF2">
    <property type="entry name" value="HISTIDINE BIOSYNTHESIS TRIFUNCTIONAL PROTEIN"/>
    <property type="match status" value="1"/>
</dbReference>
<evidence type="ECO:0000313" key="19">
    <source>
        <dbReference type="EMBL" id="RUO35341.1"/>
    </source>
</evidence>
<dbReference type="UniPathway" id="UPA00031">
    <property type="reaction ID" value="UER00014"/>
</dbReference>
<dbReference type="InterPro" id="IPR012131">
    <property type="entry name" value="Hstdl_DH"/>
</dbReference>
<evidence type="ECO:0000256" key="2">
    <source>
        <dbReference type="ARBA" id="ARBA00004940"/>
    </source>
</evidence>
<evidence type="ECO:0000256" key="7">
    <source>
        <dbReference type="ARBA" id="ARBA00022833"/>
    </source>
</evidence>
<evidence type="ECO:0000256" key="3">
    <source>
        <dbReference type="ARBA" id="ARBA00010178"/>
    </source>
</evidence>
<dbReference type="FunFam" id="3.40.50.1980:FF:000002">
    <property type="entry name" value="Histidinol dehydrogenase, chloroplastic"/>
    <property type="match status" value="1"/>
</dbReference>
<evidence type="ECO:0000256" key="15">
    <source>
        <dbReference type="PIRSR" id="PIRSR000099-2"/>
    </source>
</evidence>
<dbReference type="InterPro" id="IPR022695">
    <property type="entry name" value="Histidinol_DH_monofunct"/>
</dbReference>